<dbReference type="EMBL" id="JAGPYM010000096">
    <property type="protein sequence ID" value="KAH6867596.1"/>
    <property type="molecule type" value="Genomic_DNA"/>
</dbReference>
<keyword evidence="4" id="KW-1185">Reference proteome</keyword>
<keyword evidence="2" id="KW-1133">Transmembrane helix</keyword>
<protein>
    <submittedName>
        <fullName evidence="3">Uncharacterized protein</fullName>
    </submittedName>
</protein>
<keyword evidence="2" id="KW-0812">Transmembrane</keyword>
<feature type="transmembrane region" description="Helical" evidence="2">
    <location>
        <begin position="453"/>
        <end position="475"/>
    </location>
</feature>
<feature type="transmembrane region" description="Helical" evidence="2">
    <location>
        <begin position="32"/>
        <end position="56"/>
    </location>
</feature>
<proteinExistence type="predicted"/>
<evidence type="ECO:0000313" key="4">
    <source>
        <dbReference type="Proteomes" id="UP000777438"/>
    </source>
</evidence>
<keyword evidence="2" id="KW-0472">Membrane</keyword>
<accession>A0A9P8VP97</accession>
<organism evidence="3 4">
    <name type="scientific">Thelonectria olida</name>
    <dbReference type="NCBI Taxonomy" id="1576542"/>
    <lineage>
        <taxon>Eukaryota</taxon>
        <taxon>Fungi</taxon>
        <taxon>Dikarya</taxon>
        <taxon>Ascomycota</taxon>
        <taxon>Pezizomycotina</taxon>
        <taxon>Sordariomycetes</taxon>
        <taxon>Hypocreomycetidae</taxon>
        <taxon>Hypocreales</taxon>
        <taxon>Nectriaceae</taxon>
        <taxon>Thelonectria</taxon>
    </lineage>
</organism>
<gene>
    <name evidence="3" type="ORF">B0T10DRAFT_534170</name>
</gene>
<evidence type="ECO:0000313" key="3">
    <source>
        <dbReference type="EMBL" id="KAH6867596.1"/>
    </source>
</evidence>
<feature type="transmembrane region" description="Helical" evidence="2">
    <location>
        <begin position="115"/>
        <end position="138"/>
    </location>
</feature>
<evidence type="ECO:0000256" key="1">
    <source>
        <dbReference type="SAM" id="MobiDB-lite"/>
    </source>
</evidence>
<dbReference type="AlphaFoldDB" id="A0A9P8VP97"/>
<name>A0A9P8VP97_9HYPO</name>
<feature type="region of interest" description="Disordered" evidence="1">
    <location>
        <begin position="527"/>
        <end position="567"/>
    </location>
</feature>
<dbReference type="Proteomes" id="UP000777438">
    <property type="component" value="Unassembled WGS sequence"/>
</dbReference>
<dbReference type="OrthoDB" id="3540210at2759"/>
<sequence length="567" mass="61900">MHIDVYTGTWVDYSHGRIVGATITLTARNGSVLVAALSIFLLLVGSQFWTILSFVIHQINATDRATDILHCQHQVIFRNAGTSVGAARELFALPFPWQHGQRGSRDLSLTILRSWAWAFLALTNFCMWSAAGLFSSAITKPADGNILIASGTCGIVYDNTSDSGLSSKLLNTTIIADAHARACYKSNSNPAQLPTHPVVSGETSAQLCLSLTADTSTLTTTLALTHRRRTEFLIAGSISYYGGHNETSSWLPTEEFYLPDADLSLISLLPNFMFSMTPIDDPFFGFHPINGSEFCQPDNLINIMVCTDQYQLCNPKRQTPICTPLTAGFQLKDYISHIQLNPTQNATASLIVALNGAAGITSSLGGRGAGALLASNKVTRHIQGFLPSNQWATEIENWFAISLTKLQYALAEYPTGPTSPLTENLALKAPRTPEGQRLCRSMKVPNPGEYKSFGVLALVLVFIVGGMVIITSVTLEPITKYIYNNWVSKHQFRMLQWTLDGKLQLQRMAYEHSGVGRLEYQEVGKPRATSCGDSRHAGHPGKHATSRVACMDKENTPPAWGSDNGAR</sequence>
<evidence type="ECO:0000256" key="2">
    <source>
        <dbReference type="SAM" id="Phobius"/>
    </source>
</evidence>
<comment type="caution">
    <text evidence="3">The sequence shown here is derived from an EMBL/GenBank/DDBJ whole genome shotgun (WGS) entry which is preliminary data.</text>
</comment>
<reference evidence="3 4" key="1">
    <citation type="journal article" date="2021" name="Nat. Commun.">
        <title>Genetic determinants of endophytism in the Arabidopsis root mycobiome.</title>
        <authorList>
            <person name="Mesny F."/>
            <person name="Miyauchi S."/>
            <person name="Thiergart T."/>
            <person name="Pickel B."/>
            <person name="Atanasova L."/>
            <person name="Karlsson M."/>
            <person name="Huettel B."/>
            <person name="Barry K.W."/>
            <person name="Haridas S."/>
            <person name="Chen C."/>
            <person name="Bauer D."/>
            <person name="Andreopoulos W."/>
            <person name="Pangilinan J."/>
            <person name="LaButti K."/>
            <person name="Riley R."/>
            <person name="Lipzen A."/>
            <person name="Clum A."/>
            <person name="Drula E."/>
            <person name="Henrissat B."/>
            <person name="Kohler A."/>
            <person name="Grigoriev I.V."/>
            <person name="Martin F.M."/>
            <person name="Hacquard S."/>
        </authorList>
    </citation>
    <scope>NUCLEOTIDE SEQUENCE [LARGE SCALE GENOMIC DNA]</scope>
    <source>
        <strain evidence="3 4">MPI-CAGE-CH-0241</strain>
    </source>
</reference>